<feature type="compositionally biased region" description="Basic and acidic residues" evidence="1">
    <location>
        <begin position="279"/>
        <end position="293"/>
    </location>
</feature>
<evidence type="ECO:0000256" key="1">
    <source>
        <dbReference type="SAM" id="MobiDB-lite"/>
    </source>
</evidence>
<gene>
    <name evidence="2" type="ORF">CTEN210_16339</name>
</gene>
<dbReference type="AlphaFoldDB" id="A0AAD3D8U4"/>
<organism evidence="2 3">
    <name type="scientific">Chaetoceros tenuissimus</name>
    <dbReference type="NCBI Taxonomy" id="426638"/>
    <lineage>
        <taxon>Eukaryota</taxon>
        <taxon>Sar</taxon>
        <taxon>Stramenopiles</taxon>
        <taxon>Ochrophyta</taxon>
        <taxon>Bacillariophyta</taxon>
        <taxon>Coscinodiscophyceae</taxon>
        <taxon>Chaetocerotophycidae</taxon>
        <taxon>Chaetocerotales</taxon>
        <taxon>Chaetocerotaceae</taxon>
        <taxon>Chaetoceros</taxon>
    </lineage>
</organism>
<evidence type="ECO:0000313" key="2">
    <source>
        <dbReference type="EMBL" id="GFH59863.1"/>
    </source>
</evidence>
<evidence type="ECO:0000313" key="3">
    <source>
        <dbReference type="Proteomes" id="UP001054902"/>
    </source>
</evidence>
<dbReference type="Proteomes" id="UP001054902">
    <property type="component" value="Unassembled WGS sequence"/>
</dbReference>
<accession>A0AAD3D8U4</accession>
<name>A0AAD3D8U4_9STRA</name>
<feature type="region of interest" description="Disordered" evidence="1">
    <location>
        <begin position="120"/>
        <end position="196"/>
    </location>
</feature>
<feature type="compositionally biased region" description="Basic and acidic residues" evidence="1">
    <location>
        <begin position="371"/>
        <end position="380"/>
    </location>
</feature>
<feature type="compositionally biased region" description="Basic and acidic residues" evidence="1">
    <location>
        <begin position="336"/>
        <end position="350"/>
    </location>
</feature>
<feature type="region of interest" description="Disordered" evidence="1">
    <location>
        <begin position="210"/>
        <end position="303"/>
    </location>
</feature>
<proteinExistence type="predicted"/>
<sequence>MVFHRKPKVDETSTMMLDDLSQAKSDDRSVYTLESAYSVLRDSSQFKSKKYTSYQMHDLQTKEDVGSCDLADDDDPYGAVYEDLLQSLSADNRTFLSNATGSLDEYDAYLSQIRGPVITESEEEHEYLDDRNDRSSSYHRSRSAVSYQNDSASVFNDDESQYSAIATSKSKPDESFSESKSHSLDETESAETEDGGGCCFLGCGAEDTGSDDVAPAEYHEEEETNQEGNVHKTDGGNLSLKKSSLDNDERAIRKERLKKKLSQMDPDAARAFKKKLQRKKIEREKKQKALERKLNKKGYQPLIPKELVKMQDEYQKKLQDKKDLKKSQKMYKNRQLRKEKQLENARKLQQELEANVSDSSYSSNDGDDQEAENRELGLWS</sequence>
<keyword evidence="3" id="KW-1185">Reference proteome</keyword>
<feature type="region of interest" description="Disordered" evidence="1">
    <location>
        <begin position="318"/>
        <end position="380"/>
    </location>
</feature>
<feature type="compositionally biased region" description="Basic and acidic residues" evidence="1">
    <location>
        <begin position="243"/>
        <end position="254"/>
    </location>
</feature>
<feature type="compositionally biased region" description="Basic and acidic residues" evidence="1">
    <location>
        <begin position="170"/>
        <end position="185"/>
    </location>
</feature>
<protein>
    <submittedName>
        <fullName evidence="2">Uncharacterized protein</fullName>
    </submittedName>
</protein>
<comment type="caution">
    <text evidence="2">The sequence shown here is derived from an EMBL/GenBank/DDBJ whole genome shotgun (WGS) entry which is preliminary data.</text>
</comment>
<dbReference type="EMBL" id="BLLK01000069">
    <property type="protein sequence ID" value="GFH59863.1"/>
    <property type="molecule type" value="Genomic_DNA"/>
</dbReference>
<reference evidence="2 3" key="1">
    <citation type="journal article" date="2021" name="Sci. Rep.">
        <title>The genome of the diatom Chaetoceros tenuissimus carries an ancient integrated fragment of an extant virus.</title>
        <authorList>
            <person name="Hongo Y."/>
            <person name="Kimura K."/>
            <person name="Takaki Y."/>
            <person name="Yoshida Y."/>
            <person name="Baba S."/>
            <person name="Kobayashi G."/>
            <person name="Nagasaki K."/>
            <person name="Hano T."/>
            <person name="Tomaru Y."/>
        </authorList>
    </citation>
    <scope>NUCLEOTIDE SEQUENCE [LARGE SCALE GENOMIC DNA]</scope>
    <source>
        <strain evidence="2 3">NIES-3715</strain>
    </source>
</reference>